<dbReference type="Proteomes" id="UP001497600">
    <property type="component" value="Chromosome H"/>
</dbReference>
<organism evidence="1 2">
    <name type="scientific">[Candida] anglica</name>
    <dbReference type="NCBI Taxonomy" id="148631"/>
    <lineage>
        <taxon>Eukaryota</taxon>
        <taxon>Fungi</taxon>
        <taxon>Dikarya</taxon>
        <taxon>Ascomycota</taxon>
        <taxon>Saccharomycotina</taxon>
        <taxon>Pichiomycetes</taxon>
        <taxon>Debaryomycetaceae</taxon>
        <taxon>Kurtzmaniella</taxon>
    </lineage>
</organism>
<name>A0ABP0ELR6_9ASCO</name>
<dbReference type="EMBL" id="OZ004260">
    <property type="protein sequence ID" value="CAK7921879.1"/>
    <property type="molecule type" value="Genomic_DNA"/>
</dbReference>
<reference evidence="1 2" key="1">
    <citation type="submission" date="2024-01" db="EMBL/GenBank/DDBJ databases">
        <authorList>
            <consortium name="Genoscope - CEA"/>
            <person name="William W."/>
        </authorList>
    </citation>
    <scope>NUCLEOTIDE SEQUENCE [LARGE SCALE GENOMIC DNA]</scope>
    <source>
        <strain evidence="1 2">29B2s-10</strain>
    </source>
</reference>
<evidence type="ECO:0000313" key="1">
    <source>
        <dbReference type="EMBL" id="CAK7921879.1"/>
    </source>
</evidence>
<proteinExistence type="predicted"/>
<evidence type="ECO:0000313" key="2">
    <source>
        <dbReference type="Proteomes" id="UP001497600"/>
    </source>
</evidence>
<keyword evidence="2" id="KW-1185">Reference proteome</keyword>
<gene>
    <name evidence="1" type="ORF">CAAN4_H19680</name>
</gene>
<sequence>MDIYLHPIKIHINMFTTIGRSIPRRHYSVKFPQTSAPAPTVGQFRNPLLHCFLLASSTYIVLHTVWLSLEYEHREKELKKSTELLESRIQTYVDARSTADKSKKWWKFW</sequence>
<protein>
    <submittedName>
        <fullName evidence="1">Uncharacterized protein</fullName>
    </submittedName>
</protein>
<accession>A0ABP0ELR6</accession>